<sequence>MKINPNREGGFTQRVDNKGESSDSKRGLDVGEDKKQRASLSSSVGSSSSTSSNISLSLSLGKVGKRIKKAKSKLQTQMMGFITKSRSSPDIHSQSKTHNLNSIRQRSSSAPDVTSRVNGNGSQSNSRYASYDSDEYEEVILPPGVRPTPRPKTSIYPTPRNNEAQSKSVYEGNDADIPEYLEVLRGDTEYLEILPGSSSTSDSDDEFYSAHGSTISSSYESAASSLYGYGDDFYDKPASTEKIHEYEYIEEPIYDDVNIKIAPEYIQSRHSTTFFSTLPPELPKRNIIGKQAETDASVPPPVPPRPQSTYPNKAPLRQNSVENEKQQELHLNTPRSRYAIVGNREVEEALRQTSPSRSNASSKPRPKSYPS</sequence>
<name>A0A0S4M145_9BURK</name>
<dbReference type="RefSeq" id="WP_157722198.1">
    <property type="nucleotide sequence ID" value="NZ_LN906597.1"/>
</dbReference>
<evidence type="ECO:0000313" key="3">
    <source>
        <dbReference type="Proteomes" id="UP000198651"/>
    </source>
</evidence>
<feature type="compositionally biased region" description="Basic residues" evidence="1">
    <location>
        <begin position="63"/>
        <end position="72"/>
    </location>
</feature>
<gene>
    <name evidence="2" type="ORF">Ark11_0101</name>
</gene>
<reference evidence="3" key="1">
    <citation type="submission" date="2015-11" db="EMBL/GenBank/DDBJ databases">
        <authorList>
            <person name="Seth-Smith H.M.B."/>
        </authorList>
    </citation>
    <scope>NUCLEOTIDE SEQUENCE [LARGE SCALE GENOMIC DNA]</scope>
    <source>
        <strain evidence="3">2013Ark11</strain>
    </source>
</reference>
<feature type="region of interest" description="Disordered" evidence="1">
    <location>
        <begin position="275"/>
        <end position="371"/>
    </location>
</feature>
<feature type="region of interest" description="Disordered" evidence="1">
    <location>
        <begin position="1"/>
        <end position="174"/>
    </location>
</feature>
<dbReference type="AlphaFoldDB" id="A0A0S4M145"/>
<proteinExistence type="predicted"/>
<keyword evidence="3" id="KW-1185">Reference proteome</keyword>
<dbReference type="EMBL" id="LN906597">
    <property type="protein sequence ID" value="CUT16960.1"/>
    <property type="molecule type" value="Genomic_DNA"/>
</dbReference>
<feature type="compositionally biased region" description="Polar residues" evidence="1">
    <location>
        <begin position="155"/>
        <end position="168"/>
    </location>
</feature>
<evidence type="ECO:0000313" key="2">
    <source>
        <dbReference type="EMBL" id="CUT16960.1"/>
    </source>
</evidence>
<accession>A0A0S4M145</accession>
<feature type="compositionally biased region" description="Polar residues" evidence="1">
    <location>
        <begin position="307"/>
        <end position="321"/>
    </location>
</feature>
<feature type="region of interest" description="Disordered" evidence="1">
    <location>
        <begin position="195"/>
        <end position="214"/>
    </location>
</feature>
<dbReference type="Proteomes" id="UP000198651">
    <property type="component" value="Chromosome I"/>
</dbReference>
<feature type="compositionally biased region" description="Low complexity" evidence="1">
    <location>
        <begin position="39"/>
        <end position="60"/>
    </location>
</feature>
<evidence type="ECO:0000256" key="1">
    <source>
        <dbReference type="SAM" id="MobiDB-lite"/>
    </source>
</evidence>
<organism evidence="2 3">
    <name type="scientific">Candidatus Ichthyocystis hellenicum</name>
    <dbReference type="NCBI Taxonomy" id="1561003"/>
    <lineage>
        <taxon>Bacteria</taxon>
        <taxon>Pseudomonadati</taxon>
        <taxon>Pseudomonadota</taxon>
        <taxon>Betaproteobacteria</taxon>
        <taxon>Burkholderiales</taxon>
        <taxon>Candidatus Ichthyocystis</taxon>
    </lineage>
</organism>
<feature type="compositionally biased region" description="Basic and acidic residues" evidence="1">
    <location>
        <begin position="15"/>
        <end position="36"/>
    </location>
</feature>
<feature type="compositionally biased region" description="Polar residues" evidence="1">
    <location>
        <begin position="351"/>
        <end position="362"/>
    </location>
</feature>
<protein>
    <submittedName>
        <fullName evidence="2">Uncharacterized protein</fullName>
    </submittedName>
</protein>
<feature type="compositionally biased region" description="Polar residues" evidence="1">
    <location>
        <begin position="73"/>
        <end position="128"/>
    </location>
</feature>